<accession>A0A1G7IIR2</accession>
<dbReference type="InterPro" id="IPR023584">
    <property type="entry name" value="Ribosome_recyc_fac_dom"/>
</dbReference>
<dbReference type="Gene3D" id="3.30.1360.40">
    <property type="match status" value="1"/>
</dbReference>
<comment type="subcellular location">
    <subcellularLocation>
        <location evidence="1 6">Cytoplasm</location>
    </subcellularLocation>
</comment>
<evidence type="ECO:0000256" key="3">
    <source>
        <dbReference type="ARBA" id="ARBA00022490"/>
    </source>
</evidence>
<feature type="domain" description="Ribosome recycling factor" evidence="7">
    <location>
        <begin position="24"/>
        <end position="185"/>
    </location>
</feature>
<name>A0A1G7IIR2_CHIFI</name>
<reference evidence="8 9" key="1">
    <citation type="submission" date="2016-10" db="EMBL/GenBank/DDBJ databases">
        <authorList>
            <person name="de Groot N.N."/>
        </authorList>
    </citation>
    <scope>NUCLEOTIDE SEQUENCE [LARGE SCALE GENOMIC DNA]</scope>
    <source>
        <strain evidence="8 9">DSM 527</strain>
    </source>
</reference>
<dbReference type="AlphaFoldDB" id="A0A1G7IIR2"/>
<dbReference type="InterPro" id="IPR036191">
    <property type="entry name" value="RRF_sf"/>
</dbReference>
<dbReference type="CDD" id="cd00520">
    <property type="entry name" value="RRF"/>
    <property type="match status" value="1"/>
</dbReference>
<dbReference type="Proteomes" id="UP000199045">
    <property type="component" value="Unassembled WGS sequence"/>
</dbReference>
<keyword evidence="3 6" id="KW-0963">Cytoplasm</keyword>
<evidence type="ECO:0000256" key="5">
    <source>
        <dbReference type="ARBA" id="ARBA00025050"/>
    </source>
</evidence>
<comment type="similarity">
    <text evidence="2 6">Belongs to the RRF family.</text>
</comment>
<evidence type="ECO:0000313" key="9">
    <source>
        <dbReference type="Proteomes" id="UP000199045"/>
    </source>
</evidence>
<proteinExistence type="inferred from homology"/>
<dbReference type="FunFam" id="3.30.1360.40:FF:000001">
    <property type="entry name" value="Ribosome-recycling factor"/>
    <property type="match status" value="1"/>
</dbReference>
<dbReference type="GO" id="GO:0006415">
    <property type="term" value="P:translational termination"/>
    <property type="evidence" value="ECO:0007669"/>
    <property type="project" value="UniProtKB-UniRule"/>
</dbReference>
<dbReference type="Gene3D" id="1.10.132.20">
    <property type="entry name" value="Ribosome-recycling factor"/>
    <property type="match status" value="1"/>
</dbReference>
<protein>
    <recommendedName>
        <fullName evidence="6">Ribosome-recycling factor</fullName>
        <shortName evidence="6">RRF</shortName>
    </recommendedName>
    <alternativeName>
        <fullName evidence="6">Ribosome-releasing factor</fullName>
    </alternativeName>
</protein>
<dbReference type="SUPFAM" id="SSF55194">
    <property type="entry name" value="Ribosome recycling factor, RRF"/>
    <property type="match status" value="1"/>
</dbReference>
<dbReference type="InterPro" id="IPR002661">
    <property type="entry name" value="Ribosome_recyc_fac"/>
</dbReference>
<keyword evidence="4 6" id="KW-0648">Protein biosynthesis</keyword>
<dbReference type="GO" id="GO:0043023">
    <property type="term" value="F:ribosomal large subunit binding"/>
    <property type="evidence" value="ECO:0007669"/>
    <property type="project" value="TreeGrafter"/>
</dbReference>
<sequence length="187" mass="20879">MQDDLTLIIDDATGTMQKAIAHLEVELTKIRAGKANPQILDGITVEYYGAPTPLAQVANIAVADARTLTIQPWERNMLQPIERAIIASNIGINPQNDGQIIRMFLPPLTEERRKEFVKRALGEGEQAKIAIRNIRRDAIEAIKKLQKEGLSEDTAKDAEADIQSLTNKYIEVVDKHTAQKEKEIMVI</sequence>
<evidence type="ECO:0000256" key="4">
    <source>
        <dbReference type="ARBA" id="ARBA00022917"/>
    </source>
</evidence>
<dbReference type="EMBL" id="FNBN01000001">
    <property type="protein sequence ID" value="SDF12189.1"/>
    <property type="molecule type" value="Genomic_DNA"/>
</dbReference>
<evidence type="ECO:0000259" key="7">
    <source>
        <dbReference type="Pfam" id="PF01765"/>
    </source>
</evidence>
<dbReference type="PANTHER" id="PTHR20982">
    <property type="entry name" value="RIBOSOME RECYCLING FACTOR"/>
    <property type="match status" value="1"/>
</dbReference>
<dbReference type="RefSeq" id="WP_089828974.1">
    <property type="nucleotide sequence ID" value="NZ_FNBN01000001.1"/>
</dbReference>
<dbReference type="FunFam" id="1.10.132.20:FF:000001">
    <property type="entry name" value="Ribosome-recycling factor"/>
    <property type="match status" value="1"/>
</dbReference>
<evidence type="ECO:0000256" key="2">
    <source>
        <dbReference type="ARBA" id="ARBA00005912"/>
    </source>
</evidence>
<dbReference type="Pfam" id="PF01765">
    <property type="entry name" value="RRF"/>
    <property type="match status" value="1"/>
</dbReference>
<dbReference type="GO" id="GO:0005737">
    <property type="term" value="C:cytoplasm"/>
    <property type="evidence" value="ECO:0007669"/>
    <property type="project" value="UniProtKB-SubCell"/>
</dbReference>
<comment type="function">
    <text evidence="5 6">Responsible for the release of ribosomes from messenger RNA at the termination of protein biosynthesis. May increase the efficiency of translation by recycling ribosomes from one round of translation to another.</text>
</comment>
<evidence type="ECO:0000313" key="8">
    <source>
        <dbReference type="EMBL" id="SDF12189.1"/>
    </source>
</evidence>
<dbReference type="OrthoDB" id="9804006at2"/>
<gene>
    <name evidence="6" type="primary">frr</name>
    <name evidence="8" type="ORF">SAMN04488121_101857</name>
</gene>
<evidence type="ECO:0000256" key="1">
    <source>
        <dbReference type="ARBA" id="ARBA00004496"/>
    </source>
</evidence>
<dbReference type="PANTHER" id="PTHR20982:SF3">
    <property type="entry name" value="MITOCHONDRIAL RIBOSOME RECYCLING FACTOR PSEUDO 1"/>
    <property type="match status" value="1"/>
</dbReference>
<dbReference type="HAMAP" id="MF_00040">
    <property type="entry name" value="RRF"/>
    <property type="match status" value="1"/>
</dbReference>
<dbReference type="NCBIfam" id="TIGR00496">
    <property type="entry name" value="frr"/>
    <property type="match status" value="1"/>
</dbReference>
<organism evidence="8 9">
    <name type="scientific">Chitinophaga filiformis</name>
    <name type="common">Myxococcus filiformis</name>
    <name type="synonym">Flexibacter filiformis</name>
    <dbReference type="NCBI Taxonomy" id="104663"/>
    <lineage>
        <taxon>Bacteria</taxon>
        <taxon>Pseudomonadati</taxon>
        <taxon>Bacteroidota</taxon>
        <taxon>Chitinophagia</taxon>
        <taxon>Chitinophagales</taxon>
        <taxon>Chitinophagaceae</taxon>
        <taxon>Chitinophaga</taxon>
    </lineage>
</organism>
<evidence type="ECO:0000256" key="6">
    <source>
        <dbReference type="HAMAP-Rule" id="MF_00040"/>
    </source>
</evidence>
<dbReference type="STRING" id="104663.SAMN04488121_101857"/>